<keyword evidence="2" id="KW-1185">Reference proteome</keyword>
<dbReference type="AlphaFoldDB" id="A0A8S1LST9"/>
<dbReference type="OrthoDB" id="306530at2759"/>
<name>A0A8S1LST9_9CILI</name>
<dbReference type="Proteomes" id="UP000692954">
    <property type="component" value="Unassembled WGS sequence"/>
</dbReference>
<proteinExistence type="predicted"/>
<comment type="caution">
    <text evidence="1">The sequence shown here is derived from an EMBL/GenBank/DDBJ whole genome shotgun (WGS) entry which is preliminary data.</text>
</comment>
<sequence length="456" mass="54616">MLNQQQKIRRTIENNQNFIQQNQSQKLQIKTLQDNYFKICLSTKLEQLKLESLITFTLENFALYCKQIRRKLTMQKIQVASAFKLDIKNDSITLQTMEHPIIASPHQNLILNPQFINQMYLFENLTYESDTYLDSLFFDELLLTLLFWQILVNLRKLSDLDFYDIYIYPNRCNFYIIKNDITPFFQTEQLKMMNILLNSQTIQLKKDDLEINQEYQIQLFDIHPPDKIVSRGTIIPIININQQEQQSIEQDQEILKYLNFDQITITSKPYYLIFSTLCEQDQKDEFKHIIDFSNSEYPKCKKCNLIIYPDDFDTLYTKKGLLDIWEKGQICLKQQAQFVSPLFFLLGKQNFKLKMDKDKENLFAQFYYKNEEGREKINEKAQSDLNQYENTKDKKELQLLFKKLIAKQPQLNSNLEQKLHYQVTESLEGDDEDYNNDEGFRNTQNKQSFIYQTKFN</sequence>
<accession>A0A8S1LST9</accession>
<reference evidence="1" key="1">
    <citation type="submission" date="2021-01" db="EMBL/GenBank/DDBJ databases">
        <authorList>
            <consortium name="Genoscope - CEA"/>
            <person name="William W."/>
        </authorList>
    </citation>
    <scope>NUCLEOTIDE SEQUENCE</scope>
</reference>
<evidence type="ECO:0000313" key="2">
    <source>
        <dbReference type="Proteomes" id="UP000692954"/>
    </source>
</evidence>
<organism evidence="1 2">
    <name type="scientific">Paramecium sonneborni</name>
    <dbReference type="NCBI Taxonomy" id="65129"/>
    <lineage>
        <taxon>Eukaryota</taxon>
        <taxon>Sar</taxon>
        <taxon>Alveolata</taxon>
        <taxon>Ciliophora</taxon>
        <taxon>Intramacronucleata</taxon>
        <taxon>Oligohymenophorea</taxon>
        <taxon>Peniculida</taxon>
        <taxon>Parameciidae</taxon>
        <taxon>Paramecium</taxon>
    </lineage>
</organism>
<gene>
    <name evidence="1" type="ORF">PSON_ATCC_30995.1.T0240378</name>
</gene>
<protein>
    <submittedName>
        <fullName evidence="1">Uncharacterized protein</fullName>
    </submittedName>
</protein>
<evidence type="ECO:0000313" key="1">
    <source>
        <dbReference type="EMBL" id="CAD8068821.1"/>
    </source>
</evidence>
<dbReference type="EMBL" id="CAJJDN010000024">
    <property type="protein sequence ID" value="CAD8068821.1"/>
    <property type="molecule type" value="Genomic_DNA"/>
</dbReference>